<feature type="region of interest" description="Disordered" evidence="5">
    <location>
        <begin position="722"/>
        <end position="763"/>
    </location>
</feature>
<dbReference type="GO" id="GO:0032958">
    <property type="term" value="P:inositol phosphate biosynthetic process"/>
    <property type="evidence" value="ECO:0007669"/>
    <property type="project" value="InterPro"/>
</dbReference>
<reference evidence="6 7" key="1">
    <citation type="submission" date="2016-11" db="EMBL/GenBank/DDBJ databases">
        <authorList>
            <person name="Jaros S."/>
            <person name="Januszkiewicz K."/>
            <person name="Wedrychowicz H."/>
        </authorList>
    </citation>
    <scope>NUCLEOTIDE SEQUENCE [LARGE SCALE GENOMIC DNA]</scope>
</reference>
<feature type="compositionally biased region" description="Low complexity" evidence="5">
    <location>
        <begin position="428"/>
        <end position="448"/>
    </location>
</feature>
<dbReference type="EC" id="2.7.-.-" evidence="4"/>
<feature type="region of interest" description="Disordered" evidence="5">
    <location>
        <begin position="1333"/>
        <end position="1352"/>
    </location>
</feature>
<dbReference type="SUPFAM" id="SSF56104">
    <property type="entry name" value="SAICAR synthase-like"/>
    <property type="match status" value="1"/>
</dbReference>
<feature type="compositionally biased region" description="Low complexity" evidence="5">
    <location>
        <begin position="643"/>
        <end position="653"/>
    </location>
</feature>
<dbReference type="GO" id="GO:0005737">
    <property type="term" value="C:cytoplasm"/>
    <property type="evidence" value="ECO:0007669"/>
    <property type="project" value="TreeGrafter"/>
</dbReference>
<feature type="compositionally biased region" description="Polar residues" evidence="5">
    <location>
        <begin position="948"/>
        <end position="963"/>
    </location>
</feature>
<feature type="compositionally biased region" description="Polar residues" evidence="5">
    <location>
        <begin position="455"/>
        <end position="467"/>
    </location>
</feature>
<feature type="region of interest" description="Disordered" evidence="5">
    <location>
        <begin position="1"/>
        <end position="94"/>
    </location>
</feature>
<feature type="compositionally biased region" description="Polar residues" evidence="5">
    <location>
        <begin position="197"/>
        <end position="211"/>
    </location>
</feature>
<protein>
    <recommendedName>
        <fullName evidence="4">Kinase</fullName>
        <ecNumber evidence="4">2.7.-.-</ecNumber>
    </recommendedName>
</protein>
<name>A0A2X0LWE1_9BASI</name>
<feature type="compositionally biased region" description="Polar residues" evidence="5">
    <location>
        <begin position="172"/>
        <end position="186"/>
    </location>
</feature>
<evidence type="ECO:0000256" key="5">
    <source>
        <dbReference type="SAM" id="MobiDB-lite"/>
    </source>
</evidence>
<comment type="similarity">
    <text evidence="1 4">Belongs to the inositol phosphokinase (IPK) family.</text>
</comment>
<evidence type="ECO:0000256" key="1">
    <source>
        <dbReference type="ARBA" id="ARBA00007374"/>
    </source>
</evidence>
<dbReference type="InterPro" id="IPR005522">
    <property type="entry name" value="IPK"/>
</dbReference>
<evidence type="ECO:0000256" key="3">
    <source>
        <dbReference type="ARBA" id="ARBA00022777"/>
    </source>
</evidence>
<dbReference type="EMBL" id="FQNC01000020">
    <property type="protein sequence ID" value="SGY25095.1"/>
    <property type="molecule type" value="Genomic_DNA"/>
</dbReference>
<feature type="compositionally biased region" description="Basic and acidic residues" evidence="5">
    <location>
        <begin position="658"/>
        <end position="667"/>
    </location>
</feature>
<feature type="compositionally biased region" description="Acidic residues" evidence="5">
    <location>
        <begin position="468"/>
        <end position="516"/>
    </location>
</feature>
<feature type="compositionally biased region" description="Polar residues" evidence="5">
    <location>
        <begin position="275"/>
        <end position="290"/>
    </location>
</feature>
<feature type="compositionally biased region" description="Low complexity" evidence="5">
    <location>
        <begin position="75"/>
        <end position="94"/>
    </location>
</feature>
<feature type="region of interest" description="Disordered" evidence="5">
    <location>
        <begin position="1001"/>
        <end position="1020"/>
    </location>
</feature>
<keyword evidence="3 4" id="KW-0418">Kinase</keyword>
<evidence type="ECO:0000313" key="7">
    <source>
        <dbReference type="Proteomes" id="UP000249464"/>
    </source>
</evidence>
<dbReference type="PANTHER" id="PTHR12400">
    <property type="entry name" value="INOSITOL POLYPHOSPHATE KINASE"/>
    <property type="match status" value="1"/>
</dbReference>
<feature type="compositionally biased region" description="Low complexity" evidence="5">
    <location>
        <begin position="843"/>
        <end position="857"/>
    </location>
</feature>
<feature type="region of interest" description="Disordered" evidence="5">
    <location>
        <begin position="106"/>
        <end position="534"/>
    </location>
</feature>
<feature type="region of interest" description="Disordered" evidence="5">
    <location>
        <begin position="643"/>
        <end position="686"/>
    </location>
</feature>
<feature type="compositionally biased region" description="Low complexity" evidence="5">
    <location>
        <begin position="106"/>
        <end position="117"/>
    </location>
</feature>
<evidence type="ECO:0000313" key="6">
    <source>
        <dbReference type="EMBL" id="SGY25095.1"/>
    </source>
</evidence>
<dbReference type="InterPro" id="IPR038286">
    <property type="entry name" value="IPK_sf"/>
</dbReference>
<dbReference type="GO" id="GO:0005634">
    <property type="term" value="C:nucleus"/>
    <property type="evidence" value="ECO:0007669"/>
    <property type="project" value="TreeGrafter"/>
</dbReference>
<evidence type="ECO:0000256" key="4">
    <source>
        <dbReference type="RuleBase" id="RU363090"/>
    </source>
</evidence>
<dbReference type="GO" id="GO:0000824">
    <property type="term" value="F:inositol-1,4,5,6-tetrakisphosphate 3-kinase activity"/>
    <property type="evidence" value="ECO:0007669"/>
    <property type="project" value="TreeGrafter"/>
</dbReference>
<dbReference type="Proteomes" id="UP000249464">
    <property type="component" value="Unassembled WGS sequence"/>
</dbReference>
<feature type="compositionally biased region" description="Low complexity" evidence="5">
    <location>
        <begin position="223"/>
        <end position="240"/>
    </location>
</feature>
<feature type="region of interest" description="Disordered" evidence="5">
    <location>
        <begin position="1025"/>
        <end position="1068"/>
    </location>
</feature>
<organism evidence="6 7">
    <name type="scientific">Microbotryum silenes-dioicae</name>
    <dbReference type="NCBI Taxonomy" id="796604"/>
    <lineage>
        <taxon>Eukaryota</taxon>
        <taxon>Fungi</taxon>
        <taxon>Dikarya</taxon>
        <taxon>Basidiomycota</taxon>
        <taxon>Pucciniomycotina</taxon>
        <taxon>Microbotryomycetes</taxon>
        <taxon>Microbotryales</taxon>
        <taxon>Microbotryaceae</taxon>
        <taxon>Microbotryum</taxon>
    </lineage>
</organism>
<accession>A0A2X0LWE1</accession>
<feature type="compositionally biased region" description="Basic residues" evidence="5">
    <location>
        <begin position="1281"/>
        <end position="1301"/>
    </location>
</feature>
<dbReference type="GO" id="GO:0046854">
    <property type="term" value="P:phosphatidylinositol phosphate biosynthetic process"/>
    <property type="evidence" value="ECO:0007669"/>
    <property type="project" value="TreeGrafter"/>
</dbReference>
<gene>
    <name evidence="6" type="primary">BQ5605_C018g08580</name>
    <name evidence="6" type="ORF">BQ5605_C018G08580</name>
</gene>
<feature type="compositionally biased region" description="Low complexity" evidence="5">
    <location>
        <begin position="740"/>
        <end position="753"/>
    </location>
</feature>
<keyword evidence="7" id="KW-1185">Reference proteome</keyword>
<feature type="compositionally biased region" description="Polar residues" evidence="5">
    <location>
        <begin position="138"/>
        <end position="149"/>
    </location>
</feature>
<sequence length="1440" mass="151579">MEEPVSPSKRRSSGSHSVDTTSTALGNEPLPLKVGPGATATLGETTASPPDPSSLSDPMSSRCTLASTAPLDPTLSVSPGSSPLASPPSSVSSSPVALTLAAVAHHDSFSSPPSSSSRVVRTNAHTTAAGAGGRKASVSLNLFKETTSIPDKELEALRRPSKSRLPSSTRSETSSIMVLNAKSPSLSIKGKERATAIKQTNATPSTHTSPEPNHFFAPGSPFSSQRASISRSVSASQAQRRSSHSRRSSPNILPSPSKGDRSGHPSPALGIGPSGLTTSRPVSPRLTSPRRTVGTIGGGGMLGSPVPEFSLPNAAMPPHSVHDILGPPVVPIPSRGSSTTSEPAPFHAGSSPSVLNEPPPPPSIPSSTSNSVVKVIYSPKPLGHDSSSANGTPTPTATQSLVEGVRRLVLDQGATSQKRAVPTEPPDTAVASTLAPPSTSASASTSAPVNIAPSIASSESVSTYDDATTTEDEDEWSDDEDEYDDDDDDEDEDDRDGIDDGAQDGDEEDGNLEEEGAPLTRGDTLESRDEEFELDVGPLKDKIARNGGGTVEMRRAAAGDEWGSRLLDRDGTIAATVPLEPYDHQVGGHNHIFRFSKKAICKPLTSRENEFYEAVERSCPKLLAFVPQYLGVLNVTYRRPALSSRESSRARASTPQVPERRIFREKSAATMRSAEEGEGEGGGLGADEAAMEEVPEVVLERNRHIIPDTLVWDVTKGLRRSGRMHRNTRRKSGNNTDPELLGGDASTGTTTTTGAGGGGSNLLSSPDFAPSSFSISGSVGEDTPLSSLSAVPSFPLLSATPPTPHSTPVDANYVESALARRQHQRLGQSPVADDTALRRPFARRLSPSRSLSSGAVLGSASPAVSRVGRHTSGTGSTTVNTRLCEQVLREVFSSPKLREGRREWKEGKRHGLSGTNSASNLGTGGKVTPVSARAASLQRPERPELRETQSTGALLCTRQSSVENGVVEERQSRSRHLSFGAGGLQRERGCSVGSQEGIFAMDDVSEPGGTTSNAASSPLLPATTSSLCPVDETAPLPASDHPLKHQANPVVAKNPPSEPTVGSLPPSFSIPAVVEPSIPPPQSTETPTAPLRQEQFILMEDLTGSLKSPCVLDLKMGTRQYGIAATPAKKASQTKKCSKTTSHDLGVRICGMQVFKSAEGRYVFQDKYFGRNVTTQEFPSVLAHFLSNGVEVLAYQIPIILRQLYRLASILKGLNRYRFYAASLLFIYDGDAEVQANLKAQMFSGGQLSSTGESSCVTTTTTMTTTSTGLSDSPSGPVLDRHHHASASSHAHRHHGKKHRVPPGGVTIRLIDFAHCTTGDDFITVDELAASMSKSSDEGDGSSPSVPAPGTILPDGRVVASFPPTHPNQADLGFLLGLKSLASSLTMIWNQERALGNAPEEPLHVEGEGIWAEIWGPEVGMEMGLGKGVTPETVYDLATA</sequence>
<feature type="compositionally biased region" description="Basic residues" evidence="5">
    <location>
        <begin position="722"/>
        <end position="732"/>
    </location>
</feature>
<dbReference type="Pfam" id="PF03770">
    <property type="entry name" value="IPK"/>
    <property type="match status" value="1"/>
</dbReference>
<dbReference type="Gene3D" id="3.30.470.160">
    <property type="entry name" value="Inositol polyphosphate kinase"/>
    <property type="match status" value="1"/>
</dbReference>
<dbReference type="STRING" id="796604.A0A2X0LWE1"/>
<feature type="compositionally biased region" description="Low complexity" evidence="5">
    <location>
        <begin position="1263"/>
        <end position="1273"/>
    </location>
</feature>
<proteinExistence type="inferred from homology"/>
<feature type="region of interest" description="Disordered" evidence="5">
    <location>
        <begin position="823"/>
        <end position="857"/>
    </location>
</feature>
<feature type="region of interest" description="Disordered" evidence="5">
    <location>
        <begin position="1263"/>
        <end position="1301"/>
    </location>
</feature>
<dbReference type="PANTHER" id="PTHR12400:SF21">
    <property type="entry name" value="KINASE"/>
    <property type="match status" value="1"/>
</dbReference>
<feature type="compositionally biased region" description="Polar residues" evidence="5">
    <location>
        <begin position="385"/>
        <end position="401"/>
    </location>
</feature>
<evidence type="ECO:0000256" key="2">
    <source>
        <dbReference type="ARBA" id="ARBA00022679"/>
    </source>
</evidence>
<keyword evidence="2 4" id="KW-0808">Transferase</keyword>
<dbReference type="GO" id="GO:0008440">
    <property type="term" value="F:inositol-1,4,5-trisphosphate 3-kinase activity"/>
    <property type="evidence" value="ECO:0007669"/>
    <property type="project" value="TreeGrafter"/>
</dbReference>
<feature type="region of interest" description="Disordered" evidence="5">
    <location>
        <begin position="899"/>
        <end position="989"/>
    </location>
</feature>